<feature type="compositionally biased region" description="Basic and acidic residues" evidence="1">
    <location>
        <begin position="168"/>
        <end position="181"/>
    </location>
</feature>
<sequence>MAVDPRAHGARKIPEQRKQHHGLRREQQAQLRGLPAGVAALRHHELRQERQKEQHHFRIDGVGEQPLGKQPAQALIGQRRLCAAVVARMRAAPAAQGANAQPHQVRAAQQLERPERHRRRQDQGAHADGRQHRVAQAPQRAADAEHHAPAAAARHAHAEHHQVVRSRRNGDQHGSAEKADELFSLQDAPCAPRRRRPRFSLSDAAAAAGHARACPRACPGRAAGTAAARGAGRARRRFRRRRQAVCGRWPARPGHCRRAARADGQPAAGGQGGPAGGRLLAAGGATQRRPPHRVGDRSQRLADRRGGHPPVRAGRHAARAENRLPAAARVPAPLRQGRGPAAGPALPGADPLCQPLLCAHAHVLGAAARRVPAAGGARKCADHRLHRRPAGAHSVQLLHLFDHARPLVAVLLAVRAVLRGSVGHDLPPVGGHVRLAQPALALRAVLPAARDQHPVLYELPAPAADRPAPVPAQPHQHRAAAAAAARVLFRAQLRPHAGHHRHHHLDDDGAHHRHHRLAARLPAGALFRAGVRGADGAGPADPAGQRGPHPGAGDQRPADHAAGRHAGRRAAGVCAGGPDPAAAQHAGAAGAGAHGRTDGSQGARRGGEPPPHRLPVRHEPRHPHPAGRRDRHDQVRHARPVGARQDRGIPAHRPAEQRVAAGHPQRHPRFFQDRRRPPVHRNGGLRPDRADRRRTWHPAGPGRRQEPAAALRPGPGHAALRARRPHAAAPDPAQFAGQRHQVHRPRGSAAQRHRAVYRRRALERELRSRRHRSRHPARHPAPPVPEVRAGRPLHHPPLRRHRPGSGHLQGAGAADGRRHRRRKPRGRGLHLQLHAAAGGGLGAVGRPGHHAAQGASRLPPAHPVRRGRAHQPDHRQHAAGKHGPRHPHRGKRPAGAACPQQRRVRPGADGRPHADDGRRTGHAPGARRRQRGLPGARSGPGKNHRPAPEPRPAAACSRPGAAARRPARGPGRAVRRGAGNPGRRRTGLGADHAAGRPVAQAPAAHHPGLPRRSAAPHGHRPRRPARHARRLGLDHQRLPAGHGGHPAAVCRAGRSGGLPQGCHLRHGRVYGGVAGVRAGLVVAVAGGGAPVPGRGRRSHDGREYCAAARHLPRQAGRARVRRQFAGGGHGVCRGPDHRVTYFVGGFVALAVRRQRAARRTGHLDGAPRLAGNRAGRPQGRHPGRRLQYVCLWPADPRLRRRRAPAGLEDAGAGNRADGAVFRAAAAPPGGPHGAHAAGGPVPPPAVRTVVADGHVHVCRAGAGVRVAAVLFRTHAGPLAHRNRFSDDAMGGAGGGDGADCRAPERQVLARGAGRDRPGAAVVRPRGDADAARRAHRARHRLAHGMVRHRLRIFPGAQPESDHGQRAQGAGRQRQRHRGHVAPDGTSNGRGAGGVLLHHLRRQRHPLRADAGSSIRRRRQHRQFFAHGVQGRGGLIRHPLTTTRLQHNIRQAVIRAQAGVQRTTMASVRSVLRGWLASTASEGNPSHHQCAPANCRVPGITTVPAGFCHARLAPALPLRPMHIRTQPTSVSAMAIEEASYN</sequence>
<feature type="region of interest" description="Disordered" evidence="1">
    <location>
        <begin position="221"/>
        <end position="325"/>
    </location>
</feature>
<feature type="compositionally biased region" description="Basic residues" evidence="1">
    <location>
        <begin position="740"/>
        <end position="759"/>
    </location>
</feature>
<feature type="compositionally biased region" description="Basic and acidic residues" evidence="1">
    <location>
        <begin position="644"/>
        <end position="656"/>
    </location>
</feature>
<feature type="compositionally biased region" description="Low complexity" evidence="1">
    <location>
        <begin position="531"/>
        <end position="548"/>
    </location>
</feature>
<feature type="region of interest" description="Disordered" evidence="1">
    <location>
        <begin position="496"/>
        <end position="515"/>
    </location>
</feature>
<feature type="compositionally biased region" description="Basic residues" evidence="1">
    <location>
        <begin position="232"/>
        <end position="243"/>
    </location>
</feature>
<feature type="region of interest" description="Disordered" evidence="1">
    <location>
        <begin position="1355"/>
        <end position="1392"/>
    </location>
</feature>
<name>A0A699GM00_TANCI</name>
<reference evidence="2" key="1">
    <citation type="journal article" date="2019" name="Sci. Rep.">
        <title>Draft genome of Tanacetum cinerariifolium, the natural source of mosquito coil.</title>
        <authorList>
            <person name="Yamashiro T."/>
            <person name="Shiraishi A."/>
            <person name="Satake H."/>
            <person name="Nakayama K."/>
        </authorList>
    </citation>
    <scope>NUCLEOTIDE SEQUENCE</scope>
</reference>
<feature type="compositionally biased region" description="Low complexity" evidence="1">
    <location>
        <begin position="952"/>
        <end position="978"/>
    </location>
</feature>
<feature type="region of interest" description="Disordered" evidence="1">
    <location>
        <begin position="1158"/>
        <end position="1182"/>
    </location>
</feature>
<feature type="compositionally biased region" description="Basic residues" evidence="1">
    <location>
        <begin position="154"/>
        <end position="167"/>
    </location>
</feature>
<feature type="region of interest" description="Disordered" evidence="1">
    <location>
        <begin position="93"/>
        <end position="196"/>
    </location>
</feature>
<feature type="compositionally biased region" description="Low complexity" evidence="1">
    <location>
        <begin position="93"/>
        <end position="102"/>
    </location>
</feature>
<feature type="compositionally biased region" description="Low complexity" evidence="1">
    <location>
        <begin position="995"/>
        <end position="1016"/>
    </location>
</feature>
<feature type="region of interest" description="Disordered" evidence="1">
    <location>
        <begin position="1"/>
        <end position="30"/>
    </location>
</feature>
<proteinExistence type="predicted"/>
<dbReference type="EMBL" id="BKCJ010000003">
    <property type="protein sequence ID" value="GEU28256.1"/>
    <property type="molecule type" value="Genomic_DNA"/>
</dbReference>
<accession>A0A699GM00</accession>
<organism evidence="2">
    <name type="scientific">Tanacetum cinerariifolium</name>
    <name type="common">Dalmatian daisy</name>
    <name type="synonym">Chrysanthemum cinerariifolium</name>
    <dbReference type="NCBI Taxonomy" id="118510"/>
    <lineage>
        <taxon>Eukaryota</taxon>
        <taxon>Viridiplantae</taxon>
        <taxon>Streptophyta</taxon>
        <taxon>Embryophyta</taxon>
        <taxon>Tracheophyta</taxon>
        <taxon>Spermatophyta</taxon>
        <taxon>Magnoliopsida</taxon>
        <taxon>eudicotyledons</taxon>
        <taxon>Gunneridae</taxon>
        <taxon>Pentapetalae</taxon>
        <taxon>asterids</taxon>
        <taxon>campanulids</taxon>
        <taxon>Asterales</taxon>
        <taxon>Asteraceae</taxon>
        <taxon>Asteroideae</taxon>
        <taxon>Anthemideae</taxon>
        <taxon>Anthemidinae</taxon>
        <taxon>Tanacetum</taxon>
    </lineage>
</organism>
<feature type="compositionally biased region" description="Basic and acidic residues" evidence="1">
    <location>
        <begin position="906"/>
        <end position="919"/>
    </location>
</feature>
<feature type="compositionally biased region" description="Basic residues" evidence="1">
    <location>
        <begin position="817"/>
        <end position="827"/>
    </location>
</feature>
<feature type="region of interest" description="Disordered" evidence="1">
    <location>
        <begin position="839"/>
        <end position="1027"/>
    </location>
</feature>
<feature type="compositionally biased region" description="Basic and acidic residues" evidence="1">
    <location>
        <begin position="293"/>
        <end position="306"/>
    </location>
</feature>
<feature type="region of interest" description="Disordered" evidence="1">
    <location>
        <begin position="1309"/>
        <end position="1331"/>
    </location>
</feature>
<gene>
    <name evidence="2" type="ORF">Tci_000234</name>
</gene>
<feature type="region of interest" description="Disordered" evidence="1">
    <location>
        <begin position="531"/>
        <end position="827"/>
    </location>
</feature>
<feature type="compositionally biased region" description="Basic and acidic residues" evidence="1">
    <location>
        <begin position="627"/>
        <end position="636"/>
    </location>
</feature>
<feature type="compositionally biased region" description="Basic and acidic residues" evidence="1">
    <location>
        <begin position="121"/>
        <end position="131"/>
    </location>
</feature>
<feature type="compositionally biased region" description="Low complexity" evidence="1">
    <location>
        <begin position="221"/>
        <end position="231"/>
    </location>
</feature>
<comment type="caution">
    <text evidence="2">The sequence shown here is derived from an EMBL/GenBank/DDBJ whole genome shotgun (WGS) entry which is preliminary data.</text>
</comment>
<evidence type="ECO:0000313" key="2">
    <source>
        <dbReference type="EMBL" id="GEU28256.1"/>
    </source>
</evidence>
<evidence type="ECO:0000256" key="1">
    <source>
        <dbReference type="SAM" id="MobiDB-lite"/>
    </source>
</evidence>
<feature type="compositionally biased region" description="Basic residues" evidence="1">
    <location>
        <begin position="767"/>
        <end position="778"/>
    </location>
</feature>
<feature type="compositionally biased region" description="Low complexity" evidence="1">
    <location>
        <begin position="569"/>
        <end position="588"/>
    </location>
</feature>
<feature type="compositionally biased region" description="Basic residues" evidence="1">
    <location>
        <begin position="1017"/>
        <end position="1027"/>
    </location>
</feature>
<feature type="compositionally biased region" description="Gly residues" evidence="1">
    <location>
        <begin position="267"/>
        <end position="276"/>
    </location>
</feature>
<protein>
    <submittedName>
        <fullName evidence="2">Uncharacterized protein</fullName>
    </submittedName>
</protein>
<feature type="compositionally biased region" description="Basic residues" evidence="1">
    <location>
        <begin position="877"/>
        <end position="892"/>
    </location>
</feature>
<feature type="compositionally biased region" description="Basic residues" evidence="1">
    <location>
        <begin position="791"/>
        <end position="804"/>
    </location>
</feature>